<feature type="compositionally biased region" description="Polar residues" evidence="2">
    <location>
        <begin position="359"/>
        <end position="372"/>
    </location>
</feature>
<dbReference type="InterPro" id="IPR013087">
    <property type="entry name" value="Znf_C2H2_type"/>
</dbReference>
<sequence length="484" mass="54277">MSMCRQFCWGSSTNMKTVANITFPCNVCNKTFAKSSNLWRHIRVVHELEPDVGAHKNFKCTLCPYATYNARKLRDHLGTVHGTKSASEGPICHEFSSIDEFKIWKHSVEESTASYFVQERGKQKMADGSAAINFVCHRSGSYAPKGFGKRPLKLEGSCKMGNRCTAEVICRIYSDNRVKVTYYDLHHGHIMDGRHLKMTRKERAMYRCRIMGKRSSDRVKKIKKQASPCVKIENKPIVNSSNLVLPITICEISNSENGNEMPVAIDLASDNSKYTNLNDSVSSSHTNLNEAIDKKLLHALTLLRGRNVLDDKITQLVTSHLDAVVLLLEGSKDSVPLPTRSHEQPHSEYSSRRNKTTSKDNAVTAATPTHKATNPHRHLDTGIEPRPQTNKIPRHSTSIHLWSFTTRIAVVIITYHHPAVTLAKSSVEGLKLAKGAQQNPRWYYLSEGITVLYLVQQGEGGEQTVSRAVQMLQGKSQTMLEDPK</sequence>
<dbReference type="AlphaFoldDB" id="A0A7R9H382"/>
<dbReference type="Gene3D" id="3.30.160.60">
    <property type="entry name" value="Classic Zinc Finger"/>
    <property type="match status" value="1"/>
</dbReference>
<evidence type="ECO:0000256" key="2">
    <source>
        <dbReference type="SAM" id="MobiDB-lite"/>
    </source>
</evidence>
<dbReference type="SMART" id="SM00355">
    <property type="entry name" value="ZnF_C2H2"/>
    <property type="match status" value="2"/>
</dbReference>
<dbReference type="EMBL" id="OC319734">
    <property type="protein sequence ID" value="CAD7406179.1"/>
    <property type="molecule type" value="Genomic_DNA"/>
</dbReference>
<feature type="compositionally biased region" description="Basic and acidic residues" evidence="2">
    <location>
        <begin position="340"/>
        <end position="351"/>
    </location>
</feature>
<feature type="region of interest" description="Disordered" evidence="2">
    <location>
        <begin position="334"/>
        <end position="392"/>
    </location>
</feature>
<dbReference type="InterPro" id="IPR036236">
    <property type="entry name" value="Znf_C2H2_sf"/>
</dbReference>
<protein>
    <recommendedName>
        <fullName evidence="3">C2H2-type domain-containing protein</fullName>
    </recommendedName>
</protein>
<gene>
    <name evidence="4" type="ORF">TCEB3V08_LOCUS8372</name>
</gene>
<keyword evidence="1" id="KW-0479">Metal-binding</keyword>
<dbReference type="GO" id="GO:0008270">
    <property type="term" value="F:zinc ion binding"/>
    <property type="evidence" value="ECO:0007669"/>
    <property type="project" value="UniProtKB-KW"/>
</dbReference>
<evidence type="ECO:0000313" key="4">
    <source>
        <dbReference type="EMBL" id="CAD7406179.1"/>
    </source>
</evidence>
<dbReference type="Pfam" id="PF00096">
    <property type="entry name" value="zf-C2H2"/>
    <property type="match status" value="1"/>
</dbReference>
<evidence type="ECO:0000256" key="1">
    <source>
        <dbReference type="PROSITE-ProRule" id="PRU00042"/>
    </source>
</evidence>
<name>A0A7R9H382_TIMCR</name>
<dbReference type="PROSITE" id="PS50157">
    <property type="entry name" value="ZINC_FINGER_C2H2_2"/>
    <property type="match status" value="1"/>
</dbReference>
<keyword evidence="1" id="KW-0863">Zinc-finger</keyword>
<organism evidence="4">
    <name type="scientific">Timema cristinae</name>
    <name type="common">Walking stick</name>
    <dbReference type="NCBI Taxonomy" id="61476"/>
    <lineage>
        <taxon>Eukaryota</taxon>
        <taxon>Metazoa</taxon>
        <taxon>Ecdysozoa</taxon>
        <taxon>Arthropoda</taxon>
        <taxon>Hexapoda</taxon>
        <taxon>Insecta</taxon>
        <taxon>Pterygota</taxon>
        <taxon>Neoptera</taxon>
        <taxon>Polyneoptera</taxon>
        <taxon>Phasmatodea</taxon>
        <taxon>Timematodea</taxon>
        <taxon>Timematoidea</taxon>
        <taxon>Timematidae</taxon>
        <taxon>Timema</taxon>
    </lineage>
</organism>
<reference evidence="4" key="1">
    <citation type="submission" date="2020-11" db="EMBL/GenBank/DDBJ databases">
        <authorList>
            <person name="Tran Van P."/>
        </authorList>
    </citation>
    <scope>NUCLEOTIDE SEQUENCE</scope>
</reference>
<feature type="domain" description="C2H2-type" evidence="3">
    <location>
        <begin position="23"/>
        <end position="51"/>
    </location>
</feature>
<dbReference type="InterPro" id="IPR052797">
    <property type="entry name" value="RegFact_GeneExpr_CellDeath"/>
</dbReference>
<dbReference type="PROSITE" id="PS00028">
    <property type="entry name" value="ZINC_FINGER_C2H2_1"/>
    <property type="match status" value="1"/>
</dbReference>
<accession>A0A7R9H382</accession>
<dbReference type="PANTHER" id="PTHR33936">
    <property type="entry name" value="PROTEIN CBG17840"/>
    <property type="match status" value="1"/>
</dbReference>
<keyword evidence="1" id="KW-0862">Zinc</keyword>
<proteinExistence type="predicted"/>
<dbReference type="SUPFAM" id="SSF57667">
    <property type="entry name" value="beta-beta-alpha zinc fingers"/>
    <property type="match status" value="1"/>
</dbReference>
<evidence type="ECO:0000259" key="3">
    <source>
        <dbReference type="PROSITE" id="PS50157"/>
    </source>
</evidence>
<dbReference type="PANTHER" id="PTHR33936:SF24">
    <property type="entry name" value="C2H2-TYPE DOMAIN-CONTAINING PROTEIN"/>
    <property type="match status" value="1"/>
</dbReference>